<comment type="similarity">
    <text evidence="4">Belongs to the SIMIBI class G3E GTPase family. ZNG1 subfamily.</text>
</comment>
<dbReference type="InterPro" id="IPR011629">
    <property type="entry name" value="CobW-like_C"/>
</dbReference>
<dbReference type="PANTHER" id="PTHR13748">
    <property type="entry name" value="COBW-RELATED"/>
    <property type="match status" value="1"/>
</dbReference>
<keyword evidence="10" id="KW-1185">Reference proteome</keyword>
<dbReference type="Proteomes" id="UP001271769">
    <property type="component" value="Unassembled WGS sequence"/>
</dbReference>
<dbReference type="InterPro" id="IPR036627">
    <property type="entry name" value="CobW-likC_sf"/>
</dbReference>
<reference evidence="9 10" key="1">
    <citation type="journal article" date="2013" name="Antonie Van Leeuwenhoek">
        <title>Dongia rigui sp. nov., isolated from freshwater of a large wetland in Korea.</title>
        <authorList>
            <person name="Baik K.S."/>
            <person name="Hwang Y.M."/>
            <person name="Choi J.S."/>
            <person name="Kwon J."/>
            <person name="Seong C.N."/>
        </authorList>
    </citation>
    <scope>NUCLEOTIDE SEQUENCE [LARGE SCALE GENOMIC DNA]</scope>
    <source>
        <strain evidence="9 10">04SU4-P</strain>
    </source>
</reference>
<dbReference type="Pfam" id="PF02492">
    <property type="entry name" value="cobW"/>
    <property type="match status" value="1"/>
</dbReference>
<evidence type="ECO:0000256" key="4">
    <source>
        <dbReference type="ARBA" id="ARBA00034320"/>
    </source>
</evidence>
<protein>
    <submittedName>
        <fullName evidence="9">Cobalamin biosynthesis protein CobW</fullName>
    </submittedName>
</protein>
<keyword evidence="1" id="KW-0547">Nucleotide-binding</keyword>
<dbReference type="EMBL" id="JAXCLX010000001">
    <property type="protein sequence ID" value="MDY0872426.1"/>
    <property type="molecule type" value="Genomic_DNA"/>
</dbReference>
<dbReference type="InterPro" id="IPR012824">
    <property type="entry name" value="CobW"/>
</dbReference>
<dbReference type="PANTHER" id="PTHR13748:SF62">
    <property type="entry name" value="COBW DOMAIN-CONTAINING PROTEIN"/>
    <property type="match status" value="1"/>
</dbReference>
<dbReference type="Pfam" id="PF07683">
    <property type="entry name" value="CobW_C"/>
    <property type="match status" value="1"/>
</dbReference>
<evidence type="ECO:0000256" key="2">
    <source>
        <dbReference type="ARBA" id="ARBA00022801"/>
    </source>
</evidence>
<comment type="function">
    <text evidence="5">Zinc chaperone that directly transfers zinc cofactor to target proteins, thereby activating them. Zinc is transferred from the CXCC motif in the GTPase domain to the zinc binding site in target proteins in a process requiring GTP hydrolysis.</text>
</comment>
<gene>
    <name evidence="9" type="primary">cobW</name>
    <name evidence="9" type="ORF">SMD31_10850</name>
</gene>
<keyword evidence="3" id="KW-0143">Chaperone</keyword>
<dbReference type="InterPro" id="IPR051316">
    <property type="entry name" value="Zinc-reg_GTPase_activator"/>
</dbReference>
<feature type="domain" description="CobW/HypB/UreG nucleotide-binding" evidence="7">
    <location>
        <begin position="20"/>
        <end position="224"/>
    </location>
</feature>
<organism evidence="9 10">
    <name type="scientific">Dongia rigui</name>
    <dbReference type="NCBI Taxonomy" id="940149"/>
    <lineage>
        <taxon>Bacteria</taxon>
        <taxon>Pseudomonadati</taxon>
        <taxon>Pseudomonadota</taxon>
        <taxon>Alphaproteobacteria</taxon>
        <taxon>Rhodospirillales</taxon>
        <taxon>Dongiaceae</taxon>
        <taxon>Dongia</taxon>
    </lineage>
</organism>
<comment type="catalytic activity">
    <reaction evidence="6">
        <text>GTP + H2O = GDP + phosphate + H(+)</text>
        <dbReference type="Rhea" id="RHEA:19669"/>
        <dbReference type="ChEBI" id="CHEBI:15377"/>
        <dbReference type="ChEBI" id="CHEBI:15378"/>
        <dbReference type="ChEBI" id="CHEBI:37565"/>
        <dbReference type="ChEBI" id="CHEBI:43474"/>
        <dbReference type="ChEBI" id="CHEBI:58189"/>
    </reaction>
    <physiologicalReaction direction="left-to-right" evidence="6">
        <dbReference type="Rhea" id="RHEA:19670"/>
    </physiologicalReaction>
</comment>
<evidence type="ECO:0000256" key="3">
    <source>
        <dbReference type="ARBA" id="ARBA00023186"/>
    </source>
</evidence>
<evidence type="ECO:0000256" key="6">
    <source>
        <dbReference type="ARBA" id="ARBA00049117"/>
    </source>
</evidence>
<dbReference type="Gene3D" id="3.40.50.300">
    <property type="entry name" value="P-loop containing nucleotide triphosphate hydrolases"/>
    <property type="match status" value="1"/>
</dbReference>
<name>A0ABU5DYR6_9PROT</name>
<evidence type="ECO:0000313" key="9">
    <source>
        <dbReference type="EMBL" id="MDY0872426.1"/>
    </source>
</evidence>
<dbReference type="RefSeq" id="WP_320500853.1">
    <property type="nucleotide sequence ID" value="NZ_JAXCLX010000001.1"/>
</dbReference>
<evidence type="ECO:0000256" key="5">
    <source>
        <dbReference type="ARBA" id="ARBA00045658"/>
    </source>
</evidence>
<feature type="domain" description="CobW C-terminal" evidence="8">
    <location>
        <begin position="268"/>
        <end position="355"/>
    </location>
</feature>
<proteinExistence type="inferred from homology"/>
<dbReference type="InterPro" id="IPR003495">
    <property type="entry name" value="CobW/HypB/UreG_nucleotide-bd"/>
</dbReference>
<dbReference type="NCBIfam" id="TIGR02475">
    <property type="entry name" value="CobW"/>
    <property type="match status" value="1"/>
</dbReference>
<sequence length="356" mass="37902">MTVASNAAGATGKIPGGKIPATIVTGFLGAGKTSLIQHLLKNAGGKRLALIINEFGELGVDGEIVKGCKIEGCPDENIVELANGCICCTVADDFLPTMKALLDRANPPDHIVIETSGLALPKPLVKAFNWPEIRTRVTVDGVVAVVDGPAVAAGRFADNPDAVDALRKSDDGLDHESPLAELFEDQINCADLIIVNKADQMTGGEHEAAQAHIIKELQRPAKMITARFGEVDPRVLLGLDAAAEADLSARPSHHELEGEDHNHDDFESFQVEIGELAEPQQLLAKLVPAIEAHDILRVKGFLAVAGKDMRLVLQGVGNRLQHYYDRPLEAHEGRKGRIVVIGLKGLDRAAITAALA</sequence>
<evidence type="ECO:0000256" key="1">
    <source>
        <dbReference type="ARBA" id="ARBA00022741"/>
    </source>
</evidence>
<evidence type="ECO:0000259" key="7">
    <source>
        <dbReference type="Pfam" id="PF02492"/>
    </source>
</evidence>
<evidence type="ECO:0000259" key="8">
    <source>
        <dbReference type="Pfam" id="PF07683"/>
    </source>
</evidence>
<dbReference type="SUPFAM" id="SSF90002">
    <property type="entry name" value="Hypothetical protein YjiA, C-terminal domain"/>
    <property type="match status" value="1"/>
</dbReference>
<evidence type="ECO:0000313" key="10">
    <source>
        <dbReference type="Proteomes" id="UP001271769"/>
    </source>
</evidence>
<keyword evidence="2" id="KW-0378">Hydrolase</keyword>
<accession>A0ABU5DYR6</accession>
<dbReference type="SUPFAM" id="SSF52540">
    <property type="entry name" value="P-loop containing nucleoside triphosphate hydrolases"/>
    <property type="match status" value="1"/>
</dbReference>
<dbReference type="Gene3D" id="3.30.1220.10">
    <property type="entry name" value="CobW-like, C-terminal domain"/>
    <property type="match status" value="1"/>
</dbReference>
<comment type="caution">
    <text evidence="9">The sequence shown here is derived from an EMBL/GenBank/DDBJ whole genome shotgun (WGS) entry which is preliminary data.</text>
</comment>
<dbReference type="InterPro" id="IPR027417">
    <property type="entry name" value="P-loop_NTPase"/>
</dbReference>
<dbReference type="CDD" id="cd03112">
    <property type="entry name" value="CobW-like"/>
    <property type="match status" value="1"/>
</dbReference>